<dbReference type="GO" id="GO:0016042">
    <property type="term" value="P:lipid catabolic process"/>
    <property type="evidence" value="ECO:0007669"/>
    <property type="project" value="UniProtKB-KW"/>
</dbReference>
<name>A0A6H0XS99_9PEZI</name>
<dbReference type="GO" id="GO:0003847">
    <property type="term" value="F:1-alkyl-2-acetylglycerophosphocholine esterase activity"/>
    <property type="evidence" value="ECO:0007669"/>
    <property type="project" value="UniProtKB-UniRule"/>
</dbReference>
<feature type="compositionally biased region" description="Polar residues" evidence="5">
    <location>
        <begin position="407"/>
        <end position="451"/>
    </location>
</feature>
<protein>
    <recommendedName>
        <fullName evidence="4">Putative phospholipase</fullName>
        <ecNumber evidence="4">3.1.1.47</ecNumber>
    </recommendedName>
</protein>
<gene>
    <name evidence="6" type="ORF">AMS68_003048</name>
</gene>
<evidence type="ECO:0000313" key="6">
    <source>
        <dbReference type="EMBL" id="QIW97530.1"/>
    </source>
</evidence>
<comment type="similarity">
    <text evidence="4">Belongs to the serine esterase family.</text>
</comment>
<dbReference type="SUPFAM" id="SSF53474">
    <property type="entry name" value="alpha/beta-Hydrolases"/>
    <property type="match status" value="1"/>
</dbReference>
<dbReference type="InterPro" id="IPR029058">
    <property type="entry name" value="AB_hydrolase_fold"/>
</dbReference>
<dbReference type="AlphaFoldDB" id="A0A6H0XS99"/>
<evidence type="ECO:0000256" key="2">
    <source>
        <dbReference type="ARBA" id="ARBA00022963"/>
    </source>
</evidence>
<dbReference type="InterPro" id="IPR016715">
    <property type="entry name" value="PAF_acetylhydro_eukaryote"/>
</dbReference>
<accession>A0A6H0XS99</accession>
<comment type="catalytic activity">
    <reaction evidence="4">
        <text>a 1-O-alkyl-2-acetyl-sn-glycero-3-phosphocholine + H2O = a 1-O-alkyl-sn-glycero-3-phosphocholine + acetate + H(+)</text>
        <dbReference type="Rhea" id="RHEA:17777"/>
        <dbReference type="ChEBI" id="CHEBI:15377"/>
        <dbReference type="ChEBI" id="CHEBI:15378"/>
        <dbReference type="ChEBI" id="CHEBI:30089"/>
        <dbReference type="ChEBI" id="CHEBI:30909"/>
        <dbReference type="ChEBI" id="CHEBI:36707"/>
        <dbReference type="EC" id="3.1.1.47"/>
    </reaction>
</comment>
<keyword evidence="7" id="KW-1185">Reference proteome</keyword>
<dbReference type="EMBL" id="CP051140">
    <property type="protein sequence ID" value="QIW97530.1"/>
    <property type="molecule type" value="Genomic_DNA"/>
</dbReference>
<proteinExistence type="inferred from homology"/>
<dbReference type="PIRSF" id="PIRSF018169">
    <property type="entry name" value="PAF_acetylhydrolase"/>
    <property type="match status" value="1"/>
</dbReference>
<keyword evidence="1 4" id="KW-0378">Hydrolase</keyword>
<reference evidence="6 7" key="1">
    <citation type="journal article" date="2016" name="Sci. Rep.">
        <title>Peltaster fructicola genome reveals evolution from an invasive phytopathogen to an ectophytic parasite.</title>
        <authorList>
            <person name="Xu C."/>
            <person name="Chen H."/>
            <person name="Gleason M.L."/>
            <person name="Xu J.R."/>
            <person name="Liu H."/>
            <person name="Zhang R."/>
            <person name="Sun G."/>
        </authorList>
    </citation>
    <scope>NUCLEOTIDE SEQUENCE [LARGE SCALE GENOMIC DNA]</scope>
    <source>
        <strain evidence="6 7">LNHT1506</strain>
    </source>
</reference>
<evidence type="ECO:0000256" key="4">
    <source>
        <dbReference type="PIRNR" id="PIRNR018169"/>
    </source>
</evidence>
<organism evidence="6 7">
    <name type="scientific">Peltaster fructicola</name>
    <dbReference type="NCBI Taxonomy" id="286661"/>
    <lineage>
        <taxon>Eukaryota</taxon>
        <taxon>Fungi</taxon>
        <taxon>Dikarya</taxon>
        <taxon>Ascomycota</taxon>
        <taxon>Pezizomycotina</taxon>
        <taxon>Dothideomycetes</taxon>
        <taxon>Dothideomycetes incertae sedis</taxon>
        <taxon>Peltaster</taxon>
    </lineage>
</organism>
<dbReference type="PANTHER" id="PTHR10272:SF7">
    <property type="entry name" value="PHOSPHOLIPASE-RELATED"/>
    <property type="match status" value="1"/>
</dbReference>
<dbReference type="Gene3D" id="3.40.50.1820">
    <property type="entry name" value="alpha/beta hydrolase"/>
    <property type="match status" value="1"/>
</dbReference>
<evidence type="ECO:0000256" key="3">
    <source>
        <dbReference type="ARBA" id="ARBA00023098"/>
    </source>
</evidence>
<dbReference type="OrthoDB" id="2363873at2759"/>
<sequence length="577" mass="64238">MASFLEGLGITSLNPVNSFPAYHGAYAVGTVDVEIPVSDLPAPCELPEGGAETIAFRIFYPCHKSEDNPRPVRWISQPQRATISAFAKFVGANHRLAGLISYMPQQLFWIKLPAWRNAALLEPPTTNGRWPVTFFSHGLAGSRNAYSYVCGDMASNGMIVIALDHRDGSSPIQYVRATTSSEARIIGPTKITHEPCREAFEGRDKQLRIRLWEMSLAYEALMKIDAGELVENLDSNTSWSRKERMEVLEQFAGMLDIHRQGRVSWAGHSFGAVTTVQLLKSIHYYREKPADALAPLIEPKSDAAIVGQITAESPTLLLDMWCLPLRSPDQHWLWDRPLPSYTSAGPKGDNVLSVLSEAFYNWEDNRNTTRYIIAGPQTSRRPSTVPRLTRDKGRLLPDWARLRDVSPASSTRDSGYASGSTPSVHSSRQQSRTSMSIGSTQKSAKSGNASSERTKGPHMFYPARSQHFNQSDYGILFPWIAKRFTKAEEPERILELNVRAMVQVIRESGIEVAGEDDKEILDKEAGLRRWIYAPVVDTPIEDTSAMLDNISRRLSVGSVRTAAPRDGMTMGMKTIDI</sequence>
<evidence type="ECO:0000313" key="7">
    <source>
        <dbReference type="Proteomes" id="UP000503462"/>
    </source>
</evidence>
<evidence type="ECO:0000256" key="1">
    <source>
        <dbReference type="ARBA" id="ARBA00022801"/>
    </source>
</evidence>
<dbReference type="Pfam" id="PF03403">
    <property type="entry name" value="PAF-AH_p_II"/>
    <property type="match status" value="1"/>
</dbReference>
<dbReference type="Proteomes" id="UP000503462">
    <property type="component" value="Chromosome 2"/>
</dbReference>
<keyword evidence="3 4" id="KW-0443">Lipid metabolism</keyword>
<dbReference type="EC" id="3.1.1.47" evidence="4"/>
<keyword evidence="2 4" id="KW-0442">Lipid degradation</keyword>
<evidence type="ECO:0000256" key="5">
    <source>
        <dbReference type="SAM" id="MobiDB-lite"/>
    </source>
</evidence>
<feature type="region of interest" description="Disordered" evidence="5">
    <location>
        <begin position="406"/>
        <end position="462"/>
    </location>
</feature>
<dbReference type="PANTHER" id="PTHR10272">
    <property type="entry name" value="PLATELET-ACTIVATING FACTOR ACETYLHYDROLASE"/>
    <property type="match status" value="1"/>
</dbReference>